<evidence type="ECO:0000313" key="1">
    <source>
        <dbReference type="EMBL" id="SHK25665.1"/>
    </source>
</evidence>
<proteinExistence type="predicted"/>
<dbReference type="InterPro" id="IPR021070">
    <property type="entry name" value="Killing_trait_RebB"/>
</dbReference>
<dbReference type="STRING" id="1121393.SAMN02745216_03151"/>
<dbReference type="Proteomes" id="UP000183994">
    <property type="component" value="Unassembled WGS sequence"/>
</dbReference>
<evidence type="ECO:0000313" key="2">
    <source>
        <dbReference type="Proteomes" id="UP000183994"/>
    </source>
</evidence>
<keyword evidence="2" id="KW-1185">Reference proteome</keyword>
<reference evidence="2" key="1">
    <citation type="submission" date="2016-11" db="EMBL/GenBank/DDBJ databases">
        <authorList>
            <person name="Varghese N."/>
            <person name="Submissions S."/>
        </authorList>
    </citation>
    <scope>NUCLEOTIDE SEQUENCE [LARGE SCALE GENOMIC DNA]</scope>
    <source>
        <strain evidence="2">DSM 16219</strain>
    </source>
</reference>
<protein>
    <submittedName>
        <fullName evidence="1">Killing trait domain-containing protein</fullName>
    </submittedName>
</protein>
<sequence>MAFPTSVNTMITDSITQANLEVLGGSPAMAMANLFMTISHALGNAAHNATYSQQQTNLTAQAATTQGIATLFCLETAATGLATTSIMGAGQTTS</sequence>
<name>A0A1M6QZK9_9BACT</name>
<dbReference type="Pfam" id="PF11747">
    <property type="entry name" value="RebB"/>
    <property type="match status" value="1"/>
</dbReference>
<dbReference type="OrthoDB" id="5880103at2"/>
<dbReference type="EMBL" id="FQZU01000021">
    <property type="protein sequence ID" value="SHK25665.1"/>
    <property type="molecule type" value="Genomic_DNA"/>
</dbReference>
<accession>A0A1M6QZK9</accession>
<dbReference type="AlphaFoldDB" id="A0A1M6QZK9"/>
<gene>
    <name evidence="1" type="ORF">SAMN02745216_03151</name>
</gene>
<dbReference type="RefSeq" id="WP_073477223.1">
    <property type="nucleotide sequence ID" value="NZ_FQZU01000021.1"/>
</dbReference>
<organism evidence="1 2">
    <name type="scientific">Desulfatibacillum alkenivorans DSM 16219</name>
    <dbReference type="NCBI Taxonomy" id="1121393"/>
    <lineage>
        <taxon>Bacteria</taxon>
        <taxon>Pseudomonadati</taxon>
        <taxon>Thermodesulfobacteriota</taxon>
        <taxon>Desulfobacteria</taxon>
        <taxon>Desulfobacterales</taxon>
        <taxon>Desulfatibacillaceae</taxon>
        <taxon>Desulfatibacillum</taxon>
    </lineage>
</organism>